<dbReference type="SUPFAM" id="SSF55073">
    <property type="entry name" value="Nucleotide cyclase"/>
    <property type="match status" value="1"/>
</dbReference>
<dbReference type="InterPro" id="IPR011006">
    <property type="entry name" value="CheY-like_superfamily"/>
</dbReference>
<dbReference type="GO" id="GO:0005886">
    <property type="term" value="C:plasma membrane"/>
    <property type="evidence" value="ECO:0007669"/>
    <property type="project" value="TreeGrafter"/>
</dbReference>
<comment type="catalytic activity">
    <reaction evidence="2">
        <text>2 GTP = 3',3'-c-di-GMP + 2 diphosphate</text>
        <dbReference type="Rhea" id="RHEA:24898"/>
        <dbReference type="ChEBI" id="CHEBI:33019"/>
        <dbReference type="ChEBI" id="CHEBI:37565"/>
        <dbReference type="ChEBI" id="CHEBI:58805"/>
        <dbReference type="EC" id="2.7.7.65"/>
    </reaction>
</comment>
<evidence type="ECO:0000259" key="5">
    <source>
        <dbReference type="PROSITE" id="PS50887"/>
    </source>
</evidence>
<dbReference type="PROSITE" id="PS50110">
    <property type="entry name" value="RESPONSE_REGULATORY"/>
    <property type="match status" value="2"/>
</dbReference>
<dbReference type="Pfam" id="PF00990">
    <property type="entry name" value="GGDEF"/>
    <property type="match status" value="1"/>
</dbReference>
<keyword evidence="7" id="KW-1185">Reference proteome</keyword>
<dbReference type="PANTHER" id="PTHR45138:SF9">
    <property type="entry name" value="DIGUANYLATE CYCLASE DGCM-RELATED"/>
    <property type="match status" value="1"/>
</dbReference>
<evidence type="ECO:0000256" key="1">
    <source>
        <dbReference type="ARBA" id="ARBA00012528"/>
    </source>
</evidence>
<dbReference type="EMBL" id="STGJ01000007">
    <property type="protein sequence ID" value="TIC83484.1"/>
    <property type="molecule type" value="Genomic_DNA"/>
</dbReference>
<dbReference type="EC" id="2.7.7.65" evidence="1"/>
<dbReference type="PANTHER" id="PTHR45138">
    <property type="entry name" value="REGULATORY COMPONENTS OF SENSORY TRANSDUCTION SYSTEM"/>
    <property type="match status" value="1"/>
</dbReference>
<evidence type="ECO:0000256" key="3">
    <source>
        <dbReference type="PROSITE-ProRule" id="PRU00169"/>
    </source>
</evidence>
<proteinExistence type="predicted"/>
<feature type="domain" description="Response regulatory" evidence="4">
    <location>
        <begin position="5"/>
        <end position="118"/>
    </location>
</feature>
<dbReference type="GO" id="GO:0052621">
    <property type="term" value="F:diguanylate cyclase activity"/>
    <property type="evidence" value="ECO:0007669"/>
    <property type="project" value="UniProtKB-EC"/>
</dbReference>
<evidence type="ECO:0000313" key="7">
    <source>
        <dbReference type="Proteomes" id="UP000308891"/>
    </source>
</evidence>
<dbReference type="GO" id="GO:0000160">
    <property type="term" value="P:phosphorelay signal transduction system"/>
    <property type="evidence" value="ECO:0007669"/>
    <property type="project" value="InterPro"/>
</dbReference>
<feature type="domain" description="Response regulatory" evidence="4">
    <location>
        <begin position="126"/>
        <end position="243"/>
    </location>
</feature>
<dbReference type="SMART" id="SM00267">
    <property type="entry name" value="GGDEF"/>
    <property type="match status" value="1"/>
</dbReference>
<dbReference type="GO" id="GO:1902201">
    <property type="term" value="P:negative regulation of bacterial-type flagellum-dependent cell motility"/>
    <property type="evidence" value="ECO:0007669"/>
    <property type="project" value="TreeGrafter"/>
</dbReference>
<evidence type="ECO:0000259" key="4">
    <source>
        <dbReference type="PROSITE" id="PS50110"/>
    </source>
</evidence>
<dbReference type="AlphaFoldDB" id="A0A4T0UWK9"/>
<dbReference type="RefSeq" id="WP_136552770.1">
    <property type="nucleotide sequence ID" value="NZ_STGJ01000007.1"/>
</dbReference>
<dbReference type="Proteomes" id="UP000308891">
    <property type="component" value="Unassembled WGS sequence"/>
</dbReference>
<dbReference type="InterPro" id="IPR000160">
    <property type="entry name" value="GGDEF_dom"/>
</dbReference>
<evidence type="ECO:0000256" key="2">
    <source>
        <dbReference type="ARBA" id="ARBA00034247"/>
    </source>
</evidence>
<comment type="caution">
    <text evidence="6">The sequence shown here is derived from an EMBL/GenBank/DDBJ whole genome shotgun (WGS) entry which is preliminary data.</text>
</comment>
<reference evidence="6 7" key="1">
    <citation type="submission" date="2019-04" db="EMBL/GenBank/DDBJ databases">
        <title>Crenobacter sp. nov.</title>
        <authorList>
            <person name="Shi S."/>
        </authorList>
    </citation>
    <scope>NUCLEOTIDE SEQUENCE [LARGE SCALE GENOMIC DNA]</scope>
    <source>
        <strain evidence="6 7">GY 70310</strain>
    </source>
</reference>
<feature type="modified residue" description="4-aspartylphosphate" evidence="3">
    <location>
        <position position="55"/>
    </location>
</feature>
<dbReference type="SMART" id="SM00448">
    <property type="entry name" value="REC"/>
    <property type="match status" value="2"/>
</dbReference>
<organism evidence="6 7">
    <name type="scientific">Crenobacter intestini</name>
    <dbReference type="NCBI Taxonomy" id="2563443"/>
    <lineage>
        <taxon>Bacteria</taxon>
        <taxon>Pseudomonadati</taxon>
        <taxon>Pseudomonadota</taxon>
        <taxon>Betaproteobacteria</taxon>
        <taxon>Neisseriales</taxon>
        <taxon>Neisseriaceae</taxon>
        <taxon>Crenobacter</taxon>
    </lineage>
</organism>
<dbReference type="CDD" id="cd01949">
    <property type="entry name" value="GGDEF"/>
    <property type="match status" value="1"/>
</dbReference>
<dbReference type="Gene3D" id="3.40.50.2300">
    <property type="match status" value="2"/>
</dbReference>
<dbReference type="InterPro" id="IPR001789">
    <property type="entry name" value="Sig_transdc_resp-reg_receiver"/>
</dbReference>
<evidence type="ECO:0000313" key="6">
    <source>
        <dbReference type="EMBL" id="TIC83484.1"/>
    </source>
</evidence>
<dbReference type="SUPFAM" id="SSF52172">
    <property type="entry name" value="CheY-like"/>
    <property type="match status" value="2"/>
</dbReference>
<accession>A0A4T0UWK9</accession>
<gene>
    <name evidence="6" type="ORF">E5K04_07980</name>
</gene>
<protein>
    <recommendedName>
        <fullName evidence="1">diguanylate cyclase</fullName>
        <ecNumber evidence="1">2.7.7.65</ecNumber>
    </recommendedName>
</protein>
<sequence>MPAADILLIEDSPSVLRPLTRVVEQGGYRAHTAESRAALQARLAAGLRPLAAVLDYCLPDAPEGEALADLIAAGIPTLVLTARNDAATRERVMAQPVVDYVPKDMPGALEYVAMLLRRLDRNRALFALVIDDSRTVRQHLKQLLERYQFRVLLAGDADEAIRALAAEPAIRLVLVDQDMPGMDGIALTHRIRRAYGRDRLAIIGISGASDSTTTARFIKAGADDFLKKPFNAEEFHCRITHNVEFLENMEALVRAANHDPLTGLPNRRAFFAASEQVGQPYCVAMLDVDHFKSVNDRYGHDGGDRALTLLAEQLYEHFPGETCARLGGEEFAVIFASADIRAVHARLDAFRMALAAQVLNVRGRPLRVTVSVGVSDAGADGIGGKLAQADERLYRAKAGGRNRVVSLDGADAAVAG</sequence>
<name>A0A4T0UWK9_9NEIS</name>
<keyword evidence="3" id="KW-0597">Phosphoprotein</keyword>
<dbReference type="InterPro" id="IPR050469">
    <property type="entry name" value="Diguanylate_Cyclase"/>
</dbReference>
<dbReference type="InterPro" id="IPR029787">
    <property type="entry name" value="Nucleotide_cyclase"/>
</dbReference>
<dbReference type="PROSITE" id="PS50887">
    <property type="entry name" value="GGDEF"/>
    <property type="match status" value="1"/>
</dbReference>
<dbReference type="InterPro" id="IPR043128">
    <property type="entry name" value="Rev_trsase/Diguanyl_cyclase"/>
</dbReference>
<feature type="modified residue" description="4-aspartylphosphate" evidence="3">
    <location>
        <position position="176"/>
    </location>
</feature>
<dbReference type="OrthoDB" id="8522032at2"/>
<dbReference type="Pfam" id="PF00072">
    <property type="entry name" value="Response_reg"/>
    <property type="match status" value="2"/>
</dbReference>
<dbReference type="NCBIfam" id="TIGR00254">
    <property type="entry name" value="GGDEF"/>
    <property type="match status" value="1"/>
</dbReference>
<dbReference type="GO" id="GO:0043709">
    <property type="term" value="P:cell adhesion involved in single-species biofilm formation"/>
    <property type="evidence" value="ECO:0007669"/>
    <property type="project" value="TreeGrafter"/>
</dbReference>
<feature type="domain" description="GGDEF" evidence="5">
    <location>
        <begin position="279"/>
        <end position="409"/>
    </location>
</feature>
<dbReference type="Gene3D" id="3.30.70.270">
    <property type="match status" value="1"/>
</dbReference>